<keyword evidence="3 6" id="KW-1133">Transmembrane helix</keyword>
<accession>A0A249PEW0</accession>
<dbReference type="InterPro" id="IPR000160">
    <property type="entry name" value="GGDEF_dom"/>
</dbReference>
<evidence type="ECO:0000256" key="5">
    <source>
        <dbReference type="SAM" id="Coils"/>
    </source>
</evidence>
<dbReference type="Gene3D" id="3.30.70.270">
    <property type="match status" value="1"/>
</dbReference>
<dbReference type="PROSITE" id="PS50887">
    <property type="entry name" value="GGDEF"/>
    <property type="match status" value="1"/>
</dbReference>
<keyword evidence="5" id="KW-0175">Coiled coil</keyword>
<dbReference type="SMART" id="SM01079">
    <property type="entry name" value="CHASE"/>
    <property type="match status" value="1"/>
</dbReference>
<dbReference type="InterPro" id="IPR035965">
    <property type="entry name" value="PAS-like_dom_sf"/>
</dbReference>
<reference evidence="10 11" key="1">
    <citation type="submission" date="2017-08" db="EMBL/GenBank/DDBJ databases">
        <title>Multipartite genome sequences of Sinorhizobium species nodulating soybeans.</title>
        <authorList>
            <person name="Tian C.F."/>
        </authorList>
    </citation>
    <scope>NUCLEOTIDE SEQUENCE [LARGE SCALE GENOMIC DNA]</scope>
    <source>
        <strain evidence="10 11">CCBAU 05684</strain>
    </source>
</reference>
<dbReference type="InterPro" id="IPR006189">
    <property type="entry name" value="CHASE_dom"/>
</dbReference>
<dbReference type="PANTHER" id="PTHR44757">
    <property type="entry name" value="DIGUANYLATE CYCLASE DGCP"/>
    <property type="match status" value="1"/>
</dbReference>
<comment type="subcellular location">
    <subcellularLocation>
        <location evidence="1">Membrane</location>
    </subcellularLocation>
</comment>
<evidence type="ECO:0000259" key="7">
    <source>
        <dbReference type="PROSITE" id="PS50839"/>
    </source>
</evidence>
<gene>
    <name evidence="10" type="ORF">SJ05684_c29260</name>
</gene>
<dbReference type="CDD" id="cd01948">
    <property type="entry name" value="EAL"/>
    <property type="match status" value="1"/>
</dbReference>
<dbReference type="STRING" id="716928.GCA_000261485_03270"/>
<dbReference type="Gene3D" id="2.10.70.100">
    <property type="match status" value="1"/>
</dbReference>
<dbReference type="InterPro" id="IPR035919">
    <property type="entry name" value="EAL_sf"/>
</dbReference>
<sequence length="901" mass="99924">MHAGLLGSLVPENNILNLGKSRLSRFLTPNYLPAVIATIVVMVAGIFADHQNRIISEARMRSLVANELAPIHSNLENSINGNIQLVRGLVGTIATEPEMQQQRFAELAQSIFTERSQLRNLAAAPDLVVSMVYPVEGNEKAIGLDYRSNEKQRASALRVMETRKLVLAGPVELVQGGQGLIGRFPVITGKAKRFWGLVSAVIDVDQLYRDSGLVSLDLDIDIAIAGRDGLGRHGSVFFGDSTIFRNAPVEIDVALPGGSWRIAAIPKGGWPATPQNAWTVRLLILLGGLMIVVPMIMTGRLTTERQENIRALKRSKDQLQELSHRLKIALDASKIGIWEVDIDSGKLLWDSRMKELYGVRTHVGTTTAVWEERLHPGDRVRAEAEFADAVATGGAYNSEFRIILPGGRIRHIRAIGSTYLAESGTRKIVGVNWDVTADIETRARLSEAKRLAEAHSAELEAARHRMEFNALHDPLTGLPNRRFLDQILANRSRQFDAEARLSIFHIDLDRFKQINDTLGHAAGDEILRHAAALLRENAREGDFVARIGGDEFVIIRASGSPDEDGALASRIIEAMSTPVRYKDQECRIGVSIGIAGQTAAADELSQVLVNADIALYEAKRRGRNRHETFTGALKTEVFRTKQTADEILRALEQNEFIAHFQPQFCPKSLEVIGVEALARWDHPTKGLIGPHAFLKTAEDINVVAAIDQAILEQALFQICRWEANGVRIPKVSVNLSYSRLRDERLIERLEQMHIPEGRFSFELLESISFDENDLTVLSNIRRIKELGIDIEIDDFGTGYASIVSLLKLTPRRLKIDRQLVLPIRESAQQRRLVESIIDIGTSLGIEVIAEGVETLEHAAILKELGCHGLQGYAFARPMGANDLAAFIFERRWRAAERKLGT</sequence>
<dbReference type="Gene3D" id="3.20.20.450">
    <property type="entry name" value="EAL domain"/>
    <property type="match status" value="1"/>
</dbReference>
<dbReference type="SUPFAM" id="SSF141868">
    <property type="entry name" value="EAL domain-like"/>
    <property type="match status" value="1"/>
</dbReference>
<dbReference type="PROSITE" id="PS50839">
    <property type="entry name" value="CHASE"/>
    <property type="match status" value="1"/>
</dbReference>
<dbReference type="Pfam" id="PF00990">
    <property type="entry name" value="GGDEF"/>
    <property type="match status" value="1"/>
</dbReference>
<dbReference type="SUPFAM" id="SSF55785">
    <property type="entry name" value="PYP-like sensor domain (PAS domain)"/>
    <property type="match status" value="1"/>
</dbReference>
<feature type="domain" description="EAL" evidence="8">
    <location>
        <begin position="640"/>
        <end position="891"/>
    </location>
</feature>
<evidence type="ECO:0000256" key="6">
    <source>
        <dbReference type="SAM" id="Phobius"/>
    </source>
</evidence>
<feature type="domain" description="CHASE" evidence="7">
    <location>
        <begin position="125"/>
        <end position="263"/>
    </location>
</feature>
<evidence type="ECO:0000256" key="4">
    <source>
        <dbReference type="ARBA" id="ARBA00023136"/>
    </source>
</evidence>
<feature type="transmembrane region" description="Helical" evidence="6">
    <location>
        <begin position="278"/>
        <end position="297"/>
    </location>
</feature>
<evidence type="ECO:0000259" key="8">
    <source>
        <dbReference type="PROSITE" id="PS50883"/>
    </source>
</evidence>
<dbReference type="InterPro" id="IPR043128">
    <property type="entry name" value="Rev_trsase/Diguanyl_cyclase"/>
</dbReference>
<keyword evidence="2 6" id="KW-0812">Transmembrane</keyword>
<evidence type="ECO:0000256" key="2">
    <source>
        <dbReference type="ARBA" id="ARBA00022692"/>
    </source>
</evidence>
<dbReference type="eggNOG" id="COG5001">
    <property type="taxonomic scope" value="Bacteria"/>
</dbReference>
<dbReference type="InterPro" id="IPR001633">
    <property type="entry name" value="EAL_dom"/>
</dbReference>
<dbReference type="GO" id="GO:0016020">
    <property type="term" value="C:membrane"/>
    <property type="evidence" value="ECO:0007669"/>
    <property type="project" value="UniProtKB-SubCell"/>
</dbReference>
<dbReference type="eggNOG" id="COG3452">
    <property type="taxonomic scope" value="Bacteria"/>
</dbReference>
<evidence type="ECO:0000313" key="11">
    <source>
        <dbReference type="Proteomes" id="UP000217211"/>
    </source>
</evidence>
<dbReference type="FunFam" id="3.30.70.270:FF:000001">
    <property type="entry name" value="Diguanylate cyclase domain protein"/>
    <property type="match status" value="1"/>
</dbReference>
<evidence type="ECO:0000256" key="1">
    <source>
        <dbReference type="ARBA" id="ARBA00004370"/>
    </source>
</evidence>
<dbReference type="SMART" id="SM00267">
    <property type="entry name" value="GGDEF"/>
    <property type="match status" value="1"/>
</dbReference>
<dbReference type="GO" id="GO:0007165">
    <property type="term" value="P:signal transduction"/>
    <property type="evidence" value="ECO:0007669"/>
    <property type="project" value="UniProtKB-ARBA"/>
</dbReference>
<dbReference type="Pfam" id="PF03924">
    <property type="entry name" value="CHASE"/>
    <property type="match status" value="1"/>
</dbReference>
<dbReference type="Pfam" id="PF00563">
    <property type="entry name" value="EAL"/>
    <property type="match status" value="1"/>
</dbReference>
<evidence type="ECO:0000259" key="9">
    <source>
        <dbReference type="PROSITE" id="PS50887"/>
    </source>
</evidence>
<dbReference type="InterPro" id="IPR042240">
    <property type="entry name" value="CHASE_sf"/>
</dbReference>
<dbReference type="AlphaFoldDB" id="A0A249PEW0"/>
<dbReference type="CDD" id="cd00130">
    <property type="entry name" value="PAS"/>
    <property type="match status" value="1"/>
</dbReference>
<name>A0A249PEW0_9HYPH</name>
<dbReference type="InterPro" id="IPR052155">
    <property type="entry name" value="Biofilm_reg_signaling"/>
</dbReference>
<evidence type="ECO:0000313" key="10">
    <source>
        <dbReference type="EMBL" id="ASY64356.1"/>
    </source>
</evidence>
<dbReference type="GO" id="GO:0003824">
    <property type="term" value="F:catalytic activity"/>
    <property type="evidence" value="ECO:0007669"/>
    <property type="project" value="UniProtKB-ARBA"/>
</dbReference>
<organism evidence="10 11">
    <name type="scientific">Sinorhizobium sojae CCBAU 05684</name>
    <dbReference type="NCBI Taxonomy" id="716928"/>
    <lineage>
        <taxon>Bacteria</taxon>
        <taxon>Pseudomonadati</taxon>
        <taxon>Pseudomonadota</taxon>
        <taxon>Alphaproteobacteria</taxon>
        <taxon>Hyphomicrobiales</taxon>
        <taxon>Rhizobiaceae</taxon>
        <taxon>Sinorhizobium/Ensifer group</taxon>
        <taxon>Sinorhizobium</taxon>
    </lineage>
</organism>
<dbReference type="CDD" id="cd01949">
    <property type="entry name" value="GGDEF"/>
    <property type="match status" value="1"/>
</dbReference>
<dbReference type="SUPFAM" id="SSF55073">
    <property type="entry name" value="Nucleotide cyclase"/>
    <property type="match status" value="1"/>
</dbReference>
<dbReference type="Gene3D" id="3.30.450.350">
    <property type="entry name" value="CHASE domain"/>
    <property type="match status" value="1"/>
</dbReference>
<dbReference type="SMART" id="SM00052">
    <property type="entry name" value="EAL"/>
    <property type="match status" value="1"/>
</dbReference>
<dbReference type="Pfam" id="PF08447">
    <property type="entry name" value="PAS_3"/>
    <property type="match status" value="1"/>
</dbReference>
<keyword evidence="4 6" id="KW-0472">Membrane</keyword>
<dbReference type="Proteomes" id="UP000217211">
    <property type="component" value="Chromosome"/>
</dbReference>
<dbReference type="Gene3D" id="3.30.450.20">
    <property type="entry name" value="PAS domain"/>
    <property type="match status" value="1"/>
</dbReference>
<protein>
    <submittedName>
        <fullName evidence="10">Diguanylate cyclase/phosphodiesterase (GGDEF &amp; EAL domains) with PAS/PAC sensor(S)</fullName>
    </submittedName>
</protein>
<feature type="coiled-coil region" evidence="5">
    <location>
        <begin position="305"/>
        <end position="332"/>
    </location>
</feature>
<feature type="transmembrane region" description="Helical" evidence="6">
    <location>
        <begin position="31"/>
        <end position="50"/>
    </location>
</feature>
<proteinExistence type="predicted"/>
<dbReference type="InterPro" id="IPR000014">
    <property type="entry name" value="PAS"/>
</dbReference>
<dbReference type="KEGG" id="esj:SJ05684_c29260"/>
<dbReference type="PROSITE" id="PS50883">
    <property type="entry name" value="EAL"/>
    <property type="match status" value="1"/>
</dbReference>
<feature type="domain" description="GGDEF" evidence="9">
    <location>
        <begin position="499"/>
        <end position="631"/>
    </location>
</feature>
<dbReference type="NCBIfam" id="TIGR00254">
    <property type="entry name" value="GGDEF"/>
    <property type="match status" value="1"/>
</dbReference>
<dbReference type="InterPro" id="IPR029787">
    <property type="entry name" value="Nucleotide_cyclase"/>
</dbReference>
<dbReference type="EMBL" id="CP023067">
    <property type="protein sequence ID" value="ASY64356.1"/>
    <property type="molecule type" value="Genomic_DNA"/>
</dbReference>
<dbReference type="InterPro" id="IPR013655">
    <property type="entry name" value="PAS_fold_3"/>
</dbReference>
<keyword evidence="11" id="KW-1185">Reference proteome</keyword>
<dbReference type="PANTHER" id="PTHR44757:SF2">
    <property type="entry name" value="BIOFILM ARCHITECTURE MAINTENANCE PROTEIN MBAA"/>
    <property type="match status" value="1"/>
</dbReference>
<evidence type="ECO:0000256" key="3">
    <source>
        <dbReference type="ARBA" id="ARBA00022989"/>
    </source>
</evidence>